<dbReference type="Gene3D" id="1.10.10.2520">
    <property type="entry name" value="Cell wall hydrolase SleB, domain 1"/>
    <property type="match status" value="1"/>
</dbReference>
<dbReference type="SUPFAM" id="SSF54106">
    <property type="entry name" value="LysM domain"/>
    <property type="match status" value="2"/>
</dbReference>
<dbReference type="PROSITE" id="PS51782">
    <property type="entry name" value="LYSM"/>
    <property type="match status" value="2"/>
</dbReference>
<dbReference type="Gene3D" id="6.20.240.60">
    <property type="match status" value="1"/>
</dbReference>
<evidence type="ECO:0000313" key="3">
    <source>
        <dbReference type="EMBL" id="NNG65893.1"/>
    </source>
</evidence>
<evidence type="ECO:0000313" key="4">
    <source>
        <dbReference type="Proteomes" id="UP000529861"/>
    </source>
</evidence>
<dbReference type="SMART" id="SM00257">
    <property type="entry name" value="LysM"/>
    <property type="match status" value="2"/>
</dbReference>
<dbReference type="Pfam" id="PF01476">
    <property type="entry name" value="LysM"/>
    <property type="match status" value="2"/>
</dbReference>
<dbReference type="PANTHER" id="PTHR33734:SF22">
    <property type="entry name" value="MEMBRANE-BOUND LYTIC MUREIN TRANSGLYCOSYLASE D"/>
    <property type="match status" value="1"/>
</dbReference>
<dbReference type="Gene3D" id="3.10.350.10">
    <property type="entry name" value="LysM domain"/>
    <property type="match status" value="2"/>
</dbReference>
<sequence>MSKVHIKVRPLIALIIGGLFLFQAAFAATYTVKPGDTLWGISQKYGITYTKLMALNGLQTTTIYPGQVLQVPGNDNTYVVQKGDSLYLIAKKYGITVDALKAANDYKSDIIYPGQVFIIPTKPVNSSSRTYNDVSRGYVQRSVVPYTPEEFDLLARLVTAEADGEPYQAKVAVAAVVINRVKSGIFPNTIKDVIYQVDAWGNYQFTPVLNGWINRPASTDAIAAARDALNGIDPTNGALYYFDQSSTNAWLWSLPIAARIGNMVFCYGK</sequence>
<evidence type="ECO:0000256" key="1">
    <source>
        <dbReference type="SAM" id="SignalP"/>
    </source>
</evidence>
<dbReference type="Proteomes" id="UP000529861">
    <property type="component" value="Unassembled WGS sequence"/>
</dbReference>
<dbReference type="InterPro" id="IPR011105">
    <property type="entry name" value="Cell_wall_hydrolase_SleB"/>
</dbReference>
<dbReference type="InterPro" id="IPR042047">
    <property type="entry name" value="SleB_dom1"/>
</dbReference>
<organism evidence="3 4">
    <name type="scientific">Caldanaerobacter subterraneus</name>
    <dbReference type="NCBI Taxonomy" id="911092"/>
    <lineage>
        <taxon>Bacteria</taxon>
        <taxon>Bacillati</taxon>
        <taxon>Bacillota</taxon>
        <taxon>Clostridia</taxon>
        <taxon>Thermoanaerobacterales</taxon>
        <taxon>Thermoanaerobacteraceae</taxon>
        <taxon>Caldanaerobacter</taxon>
    </lineage>
</organism>
<protein>
    <submittedName>
        <fullName evidence="3">LysM peptidoglycan-binding domain-containing protein</fullName>
    </submittedName>
</protein>
<dbReference type="InterPro" id="IPR036779">
    <property type="entry name" value="LysM_dom_sf"/>
</dbReference>
<feature type="signal peptide" evidence="1">
    <location>
        <begin position="1"/>
        <end position="27"/>
    </location>
</feature>
<dbReference type="GO" id="GO:0016787">
    <property type="term" value="F:hydrolase activity"/>
    <property type="evidence" value="ECO:0007669"/>
    <property type="project" value="InterPro"/>
</dbReference>
<dbReference type="PANTHER" id="PTHR33734">
    <property type="entry name" value="LYSM DOMAIN-CONTAINING GPI-ANCHORED PROTEIN 2"/>
    <property type="match status" value="1"/>
</dbReference>
<keyword evidence="1" id="KW-0732">Signal</keyword>
<dbReference type="GO" id="GO:0008932">
    <property type="term" value="F:lytic endotransglycosylase activity"/>
    <property type="evidence" value="ECO:0007669"/>
    <property type="project" value="TreeGrafter"/>
</dbReference>
<proteinExistence type="predicted"/>
<gene>
    <name evidence="3" type="ORF">HKI81_01355</name>
</gene>
<feature type="domain" description="LysM" evidence="2">
    <location>
        <begin position="28"/>
        <end position="71"/>
    </location>
</feature>
<accession>A0A7Y2L4Y9</accession>
<reference evidence="3 4" key="1">
    <citation type="submission" date="2020-04" db="EMBL/GenBank/DDBJ databases">
        <title>Draft genome sequence of Caldanaerobacter sunterraneus. strain 1523vc isolated from Griffin hot spring, Kamchatka, Russia.</title>
        <authorList>
            <person name="Toshchakov S.V."/>
            <person name="Podosokorskaya O.A."/>
            <person name="Kublanov I.V."/>
            <person name="Korzhenkov A."/>
            <person name="Patrushev M.V."/>
        </authorList>
    </citation>
    <scope>NUCLEOTIDE SEQUENCE [LARGE SCALE GENOMIC DNA]</scope>
    <source>
        <strain evidence="3 4">1523vc</strain>
    </source>
</reference>
<dbReference type="InterPro" id="IPR018392">
    <property type="entry name" value="LysM"/>
</dbReference>
<dbReference type="RefSeq" id="WP_170269999.1">
    <property type="nucleotide sequence ID" value="NZ_JABEQB010000003.1"/>
</dbReference>
<dbReference type="AlphaFoldDB" id="A0A7Y2L4Y9"/>
<dbReference type="EMBL" id="JABEQB010000003">
    <property type="protein sequence ID" value="NNG65893.1"/>
    <property type="molecule type" value="Genomic_DNA"/>
</dbReference>
<comment type="caution">
    <text evidence="3">The sequence shown here is derived from an EMBL/GenBank/DDBJ whole genome shotgun (WGS) entry which is preliminary data.</text>
</comment>
<evidence type="ECO:0000259" key="2">
    <source>
        <dbReference type="PROSITE" id="PS51782"/>
    </source>
</evidence>
<dbReference type="Pfam" id="PF07486">
    <property type="entry name" value="Hydrolase_2"/>
    <property type="match status" value="1"/>
</dbReference>
<feature type="domain" description="LysM" evidence="2">
    <location>
        <begin position="76"/>
        <end position="119"/>
    </location>
</feature>
<dbReference type="CDD" id="cd00118">
    <property type="entry name" value="LysM"/>
    <property type="match status" value="2"/>
</dbReference>
<feature type="chain" id="PRO_5030917662" evidence="1">
    <location>
        <begin position="28"/>
        <end position="269"/>
    </location>
</feature>
<name>A0A7Y2L4Y9_9THEO</name>